<comment type="caution">
    <text evidence="2">The sequence shown here is derived from an EMBL/GenBank/DDBJ whole genome shotgun (WGS) entry which is preliminary data.</text>
</comment>
<proteinExistence type="predicted"/>
<evidence type="ECO:0000256" key="1">
    <source>
        <dbReference type="SAM" id="MobiDB-lite"/>
    </source>
</evidence>
<gene>
    <name evidence="2" type="ORF">TcWFU_001043</name>
</gene>
<evidence type="ECO:0000313" key="3">
    <source>
        <dbReference type="Proteomes" id="UP001651158"/>
    </source>
</evidence>
<accession>A0ABR4Q1V6</accession>
<name>A0ABR4Q1V6_9CEST</name>
<dbReference type="EMBL" id="JAKROA010000016">
    <property type="protein sequence ID" value="KAL5103639.1"/>
    <property type="molecule type" value="Genomic_DNA"/>
</dbReference>
<keyword evidence="3" id="KW-1185">Reference proteome</keyword>
<evidence type="ECO:0000313" key="2">
    <source>
        <dbReference type="EMBL" id="KAL5103639.1"/>
    </source>
</evidence>
<feature type="compositionally biased region" description="Low complexity" evidence="1">
    <location>
        <begin position="47"/>
        <end position="65"/>
    </location>
</feature>
<sequence>MQHSHTLTGHFTVAVSLEHHLHRGVTCPHAFIHRVTNQPTTQPLAFHSNSPPSPSTSASSTCHHPPNCPDNPSEGFFPTFLRHSHATFSSSGHEEFATVQPRLLLPSPSSCVFVLVCSVDE</sequence>
<organism evidence="2 3">
    <name type="scientific">Taenia crassiceps</name>
    <dbReference type="NCBI Taxonomy" id="6207"/>
    <lineage>
        <taxon>Eukaryota</taxon>
        <taxon>Metazoa</taxon>
        <taxon>Spiralia</taxon>
        <taxon>Lophotrochozoa</taxon>
        <taxon>Platyhelminthes</taxon>
        <taxon>Cestoda</taxon>
        <taxon>Eucestoda</taxon>
        <taxon>Cyclophyllidea</taxon>
        <taxon>Taeniidae</taxon>
        <taxon>Taenia</taxon>
    </lineage>
</organism>
<protein>
    <submittedName>
        <fullName evidence="2">Uncharacterized protein</fullName>
    </submittedName>
</protein>
<dbReference type="Proteomes" id="UP001651158">
    <property type="component" value="Unassembled WGS sequence"/>
</dbReference>
<feature type="region of interest" description="Disordered" evidence="1">
    <location>
        <begin position="41"/>
        <end position="67"/>
    </location>
</feature>
<reference evidence="2 3" key="1">
    <citation type="journal article" date="2022" name="Front. Cell. Infect. Microbiol.">
        <title>The Genomes of Two Strains of Taenia crassiceps the Animal Model for the Study of Human Cysticercosis.</title>
        <authorList>
            <person name="Bobes R.J."/>
            <person name="Estrada K."/>
            <person name="Rios-Valencia D.G."/>
            <person name="Calderon-Gallegos A."/>
            <person name="de la Torre P."/>
            <person name="Carrero J.C."/>
            <person name="Sanchez-Flores A."/>
            <person name="Laclette J.P."/>
        </authorList>
    </citation>
    <scope>NUCLEOTIDE SEQUENCE [LARGE SCALE GENOMIC DNA]</scope>
    <source>
        <strain evidence="2">WFUcys</strain>
    </source>
</reference>